<name>A0ABY4RR02_9BACL</name>
<accession>A0ABY4RR02</accession>
<organism evidence="1 2">
    <name type="scientific">Paenibacillus konkukensis</name>
    <dbReference type="NCBI Taxonomy" id="2020716"/>
    <lineage>
        <taxon>Bacteria</taxon>
        <taxon>Bacillati</taxon>
        <taxon>Bacillota</taxon>
        <taxon>Bacilli</taxon>
        <taxon>Bacillales</taxon>
        <taxon>Paenibacillaceae</taxon>
        <taxon>Paenibacillus</taxon>
    </lineage>
</organism>
<protein>
    <submittedName>
        <fullName evidence="1">Uncharacterized protein</fullName>
    </submittedName>
</protein>
<evidence type="ECO:0000313" key="2">
    <source>
        <dbReference type="Proteomes" id="UP001057134"/>
    </source>
</evidence>
<gene>
    <name evidence="1" type="ORF">SK3146_03813</name>
</gene>
<dbReference type="RefSeq" id="WP_249860310.1">
    <property type="nucleotide sequence ID" value="NZ_CP027059.1"/>
</dbReference>
<keyword evidence="2" id="KW-1185">Reference proteome</keyword>
<dbReference type="EMBL" id="CP027059">
    <property type="protein sequence ID" value="UQZ84558.1"/>
    <property type="molecule type" value="Genomic_DNA"/>
</dbReference>
<evidence type="ECO:0000313" key="1">
    <source>
        <dbReference type="EMBL" id="UQZ84558.1"/>
    </source>
</evidence>
<sequence length="59" mass="6833">MAKMQELLKKRSSLRSLMKTMDKDAPLHTEEGKTYCRILVRTALIQLDIDSLQKEKAAR</sequence>
<reference evidence="1" key="2">
    <citation type="journal article" date="2021" name="J Anim Sci Technol">
        <title>Complete genome sequence of Paenibacillus konkukensis sp. nov. SK3146 as a potential probiotic strain.</title>
        <authorList>
            <person name="Jung H.I."/>
            <person name="Park S."/>
            <person name="Niu K.M."/>
            <person name="Lee S.W."/>
            <person name="Kothari D."/>
            <person name="Yi K.J."/>
            <person name="Kim S.K."/>
        </authorList>
    </citation>
    <scope>NUCLEOTIDE SEQUENCE</scope>
    <source>
        <strain evidence="1">SK3146</strain>
    </source>
</reference>
<reference evidence="1" key="1">
    <citation type="submission" date="2018-02" db="EMBL/GenBank/DDBJ databases">
        <authorList>
            <person name="Kim S.-K."/>
            <person name="Jung H.-I."/>
            <person name="Lee S.-W."/>
        </authorList>
    </citation>
    <scope>NUCLEOTIDE SEQUENCE</scope>
    <source>
        <strain evidence="1">SK3146</strain>
    </source>
</reference>
<dbReference type="Proteomes" id="UP001057134">
    <property type="component" value="Chromosome"/>
</dbReference>
<proteinExistence type="predicted"/>